<evidence type="ECO:0000259" key="2">
    <source>
        <dbReference type="Pfam" id="PF13581"/>
    </source>
</evidence>
<protein>
    <recommendedName>
        <fullName evidence="2">Histidine kinase/HSP90-like ATPase domain-containing protein</fullName>
    </recommendedName>
</protein>
<dbReference type="Pfam" id="PF13581">
    <property type="entry name" value="HATPase_c_2"/>
    <property type="match status" value="1"/>
</dbReference>
<dbReference type="CDD" id="cd16936">
    <property type="entry name" value="HATPase_RsbW-like"/>
    <property type="match status" value="1"/>
</dbReference>
<dbReference type="PANTHER" id="PTHR35526:SF3">
    <property type="entry name" value="ANTI-SIGMA-F FACTOR RSBW"/>
    <property type="match status" value="1"/>
</dbReference>
<keyword evidence="1" id="KW-0723">Serine/threonine-protein kinase</keyword>
<dbReference type="Proteomes" id="UP000654947">
    <property type="component" value="Unassembled WGS sequence"/>
</dbReference>
<sequence>MTKRTVSVPEPRRQLPLRRCSPRFIGRPESVKEARDWLDRVLNVEDVPEGTTDTALLLLSELASKNVKHAPKQTNAPGDFYVRAHFFHSRVRVEVRDAHGRRPVLRTVSPDTMAEGGHGLVLVNAFADCWGRYQSILGPGMFFELCWDVPQPVAPVLPLQRKGW</sequence>
<evidence type="ECO:0000256" key="1">
    <source>
        <dbReference type="ARBA" id="ARBA00022527"/>
    </source>
</evidence>
<dbReference type="GO" id="GO:0004674">
    <property type="term" value="F:protein serine/threonine kinase activity"/>
    <property type="evidence" value="ECO:0007669"/>
    <property type="project" value="UniProtKB-KW"/>
</dbReference>
<dbReference type="InterPro" id="IPR036890">
    <property type="entry name" value="HATPase_C_sf"/>
</dbReference>
<dbReference type="AlphaFoldDB" id="A0A918XG57"/>
<evidence type="ECO:0000313" key="3">
    <source>
        <dbReference type="EMBL" id="GHD30864.1"/>
    </source>
</evidence>
<feature type="domain" description="Histidine kinase/HSP90-like ATPase" evidence="2">
    <location>
        <begin position="27"/>
        <end position="128"/>
    </location>
</feature>
<keyword evidence="4" id="KW-1185">Reference proteome</keyword>
<dbReference type="EMBL" id="BMXL01000019">
    <property type="protein sequence ID" value="GHD30864.1"/>
    <property type="molecule type" value="Genomic_DNA"/>
</dbReference>
<proteinExistence type="predicted"/>
<accession>A0A918XG57</accession>
<dbReference type="InterPro" id="IPR003594">
    <property type="entry name" value="HATPase_dom"/>
</dbReference>
<reference evidence="3 4" key="1">
    <citation type="journal article" date="2014" name="Int. J. Syst. Evol. Microbiol.">
        <title>Complete genome sequence of Corynebacterium casei LMG S-19264T (=DSM 44701T), isolated from a smear-ripened cheese.</title>
        <authorList>
            <consortium name="US DOE Joint Genome Institute (JGI-PGF)"/>
            <person name="Walter F."/>
            <person name="Albersmeier A."/>
            <person name="Kalinowski J."/>
            <person name="Ruckert C."/>
        </authorList>
    </citation>
    <scope>NUCLEOTIDE SEQUENCE [LARGE SCALE GENOMIC DNA]</scope>
    <source>
        <strain evidence="3 4">KCTC 19473</strain>
    </source>
</reference>
<keyword evidence="1" id="KW-0808">Transferase</keyword>
<gene>
    <name evidence="3" type="ORF">GCM10007147_33010</name>
</gene>
<name>A0A918XG57_9ACTN</name>
<dbReference type="InterPro" id="IPR050267">
    <property type="entry name" value="Anti-sigma-factor_SerPK"/>
</dbReference>
<dbReference type="RefSeq" id="WP_193518263.1">
    <property type="nucleotide sequence ID" value="NZ_BMXL01000019.1"/>
</dbReference>
<comment type="caution">
    <text evidence="3">The sequence shown here is derived from an EMBL/GenBank/DDBJ whole genome shotgun (WGS) entry which is preliminary data.</text>
</comment>
<evidence type="ECO:0000313" key="4">
    <source>
        <dbReference type="Proteomes" id="UP000654947"/>
    </source>
</evidence>
<organism evidence="3 4">
    <name type="scientific">Nocardiopsis kunsanensis</name>
    <dbReference type="NCBI Taxonomy" id="141693"/>
    <lineage>
        <taxon>Bacteria</taxon>
        <taxon>Bacillati</taxon>
        <taxon>Actinomycetota</taxon>
        <taxon>Actinomycetes</taxon>
        <taxon>Streptosporangiales</taxon>
        <taxon>Nocardiopsidaceae</taxon>
        <taxon>Nocardiopsis</taxon>
    </lineage>
</organism>
<keyword evidence="1" id="KW-0418">Kinase</keyword>
<dbReference type="Gene3D" id="3.30.565.10">
    <property type="entry name" value="Histidine kinase-like ATPase, C-terminal domain"/>
    <property type="match status" value="1"/>
</dbReference>
<dbReference type="PANTHER" id="PTHR35526">
    <property type="entry name" value="ANTI-SIGMA-F FACTOR RSBW-RELATED"/>
    <property type="match status" value="1"/>
</dbReference>